<dbReference type="InterPro" id="IPR036322">
    <property type="entry name" value="WD40_repeat_dom_sf"/>
</dbReference>
<dbReference type="InterPro" id="IPR049567">
    <property type="entry name" value="WDR59-like"/>
</dbReference>
<feature type="region of interest" description="Disordered" evidence="5">
    <location>
        <begin position="597"/>
        <end position="632"/>
    </location>
</feature>
<proteinExistence type="inferred from homology"/>
<evidence type="ECO:0000256" key="5">
    <source>
        <dbReference type="SAM" id="MobiDB-lite"/>
    </source>
</evidence>
<evidence type="ECO:0000256" key="3">
    <source>
        <dbReference type="ARBA" id="ARBA00038452"/>
    </source>
</evidence>
<dbReference type="InterPro" id="IPR019775">
    <property type="entry name" value="WD40_repeat_CS"/>
</dbReference>
<dbReference type="PROSITE" id="PS50082">
    <property type="entry name" value="WD_REPEATS_2"/>
    <property type="match status" value="1"/>
</dbReference>
<evidence type="ECO:0000313" key="8">
    <source>
        <dbReference type="Proteomes" id="UP000006853"/>
    </source>
</evidence>
<dbReference type="GO" id="GO:0035859">
    <property type="term" value="C:Seh1-associated complex"/>
    <property type="evidence" value="ECO:0007669"/>
    <property type="project" value="TreeGrafter"/>
</dbReference>
<dbReference type="SMART" id="SM00320">
    <property type="entry name" value="WD40"/>
    <property type="match status" value="5"/>
</dbReference>
<reference evidence="7 8" key="3">
    <citation type="journal article" date="2016" name="FEMS Yeast Res.">
        <title>Curation of the genome annotation of Pichia pastoris (Komagataella phaffii) CBS7435 from gene level to protein function.</title>
        <authorList>
            <person name="Valli M."/>
            <person name="Tatto N.E."/>
            <person name="Peymann A."/>
            <person name="Gruber C."/>
            <person name="Landes N."/>
            <person name="Ekker H."/>
            <person name="Thallinger G.G."/>
            <person name="Mattanovich D."/>
            <person name="Gasser B."/>
            <person name="Graf A.B."/>
        </authorList>
    </citation>
    <scope>GENOME REANNOTATION</scope>
    <source>
        <strain evidence="7 8">ATCC 76273 / CBS 7435 / CECT 11047 / NRRL Y-11430 / Wegner 21-1</strain>
    </source>
</reference>
<dbReference type="Gene3D" id="2.130.10.10">
    <property type="entry name" value="YVTN repeat-like/Quinoprotein amine dehydrogenase"/>
    <property type="match status" value="1"/>
</dbReference>
<dbReference type="PROSITE" id="PS50294">
    <property type="entry name" value="WD_REPEATS_REGION"/>
    <property type="match status" value="1"/>
</dbReference>
<evidence type="ECO:0000256" key="4">
    <source>
        <dbReference type="PROSITE-ProRule" id="PRU00221"/>
    </source>
</evidence>
<comment type="similarity">
    <text evidence="3">Belongs to the WD repeat WDR59 family.</text>
</comment>
<dbReference type="SMART" id="SM00591">
    <property type="entry name" value="RWD"/>
    <property type="match status" value="1"/>
</dbReference>
<evidence type="ECO:0000256" key="1">
    <source>
        <dbReference type="ARBA" id="ARBA00022574"/>
    </source>
</evidence>
<dbReference type="PANTHER" id="PTHR46170">
    <property type="entry name" value="GATOR COMPLEX PROTEIN WDR59"/>
    <property type="match status" value="1"/>
</dbReference>
<dbReference type="PROSITE" id="PS00678">
    <property type="entry name" value="WD_REPEATS_1"/>
    <property type="match status" value="1"/>
</dbReference>
<dbReference type="Proteomes" id="UP000006853">
    <property type="component" value="Chromosome 1"/>
</dbReference>
<dbReference type="InterPro" id="IPR015943">
    <property type="entry name" value="WD40/YVTN_repeat-like_dom_sf"/>
</dbReference>
<dbReference type="InterPro" id="IPR006575">
    <property type="entry name" value="RWD_dom"/>
</dbReference>
<name>F2QNF5_KOMPC</name>
<feature type="domain" description="RWD" evidence="6">
    <location>
        <begin position="463"/>
        <end position="584"/>
    </location>
</feature>
<evidence type="ECO:0000256" key="2">
    <source>
        <dbReference type="ARBA" id="ARBA00022737"/>
    </source>
</evidence>
<evidence type="ECO:0000313" key="7">
    <source>
        <dbReference type="EMBL" id="CCA36388.1"/>
    </source>
</evidence>
<dbReference type="EMBL" id="FR839628">
    <property type="protein sequence ID" value="CCA36388.1"/>
    <property type="molecule type" value="Genomic_DNA"/>
</dbReference>
<dbReference type="GO" id="GO:0005774">
    <property type="term" value="C:vacuolar membrane"/>
    <property type="evidence" value="ECO:0007669"/>
    <property type="project" value="TreeGrafter"/>
</dbReference>
<dbReference type="GO" id="GO:0035591">
    <property type="term" value="F:signaling adaptor activity"/>
    <property type="evidence" value="ECO:0007669"/>
    <property type="project" value="TreeGrafter"/>
</dbReference>
<dbReference type="GO" id="GO:0034198">
    <property type="term" value="P:cellular response to amino acid starvation"/>
    <property type="evidence" value="ECO:0007669"/>
    <property type="project" value="TreeGrafter"/>
</dbReference>
<feature type="repeat" description="WD" evidence="4">
    <location>
        <begin position="196"/>
        <end position="238"/>
    </location>
</feature>
<feature type="compositionally biased region" description="Acidic residues" evidence="5">
    <location>
        <begin position="618"/>
        <end position="628"/>
    </location>
</feature>
<keyword evidence="8" id="KW-1185">Reference proteome</keyword>
<protein>
    <submittedName>
        <fullName evidence="7">SEA complex subunit</fullName>
    </submittedName>
</protein>
<dbReference type="SUPFAM" id="SSF50978">
    <property type="entry name" value="WD40 repeat-like"/>
    <property type="match status" value="1"/>
</dbReference>
<reference evidence="7 8" key="1">
    <citation type="journal article" date="2011" name="J. Biotechnol.">
        <title>High-quality genome sequence of Pichia pastoris CBS7435.</title>
        <authorList>
            <person name="Kuberl A."/>
            <person name="Schneider J."/>
            <person name="Thallinger G.G."/>
            <person name="Anderl I."/>
            <person name="Wibberg D."/>
            <person name="Hajek T."/>
            <person name="Jaenicke S."/>
            <person name="Brinkrolf K."/>
            <person name="Goesmann A."/>
            <person name="Szczepanowski R."/>
            <person name="Puhler A."/>
            <person name="Schwab H."/>
            <person name="Glieder A."/>
            <person name="Pichler H."/>
        </authorList>
    </citation>
    <scope>NUCLEOTIDE SEQUENCE [LARGE SCALE GENOMIC DNA]</scope>
    <source>
        <strain evidence="8">ATCC 76273 / CBS 7435 / CECT 11047 / NRRL Y-11430 / Wegner 21-1</strain>
    </source>
</reference>
<accession>F2QNF5</accession>
<dbReference type="PANTHER" id="PTHR46170:SF1">
    <property type="entry name" value="GATOR COMPLEX PROTEIN WDR59"/>
    <property type="match status" value="1"/>
</dbReference>
<dbReference type="HOGENOM" id="CLU_001497_0_0_1"/>
<reference key="2">
    <citation type="submission" date="2011-04" db="EMBL/GenBank/DDBJ databases">
        <title>High-quality genome sequence of Pichia pastoris CBS 7435.</title>
        <authorList>
            <person name="Kueberl A."/>
            <person name="Schneider J."/>
            <person name="Thallinger G.G."/>
            <person name="Anderl I."/>
            <person name="Wibberg D."/>
            <person name="Hajek T."/>
            <person name="Jaenicke S."/>
            <person name="Brinkrolf K."/>
            <person name="Goesmann A."/>
            <person name="Szczepanowski R."/>
            <person name="Puehler A."/>
            <person name="Schwab H."/>
            <person name="Glieder A."/>
            <person name="Pichler H."/>
        </authorList>
    </citation>
    <scope>NUCLEOTIDE SEQUENCE</scope>
    <source>
        <strain>CBS 7435</strain>
    </source>
</reference>
<dbReference type="Pfam" id="PF00400">
    <property type="entry name" value="WD40"/>
    <property type="match status" value="2"/>
</dbReference>
<keyword evidence="2" id="KW-0677">Repeat</keyword>
<evidence type="ECO:0000259" key="6">
    <source>
        <dbReference type="SMART" id="SM00591"/>
    </source>
</evidence>
<keyword evidence="1 4" id="KW-0853">WD repeat</keyword>
<gene>
    <name evidence="7" type="primary">MTC5</name>
    <name evidence="7" type="ordered locus">PP7435_Chr1-0226</name>
</gene>
<organism evidence="7 8">
    <name type="scientific">Komagataella phaffii (strain ATCC 76273 / CBS 7435 / CECT 11047 / NRRL Y-11430 / Wegner 21-1)</name>
    <name type="common">Yeast</name>
    <name type="synonym">Pichia pastoris</name>
    <dbReference type="NCBI Taxonomy" id="981350"/>
    <lineage>
        <taxon>Eukaryota</taxon>
        <taxon>Fungi</taxon>
        <taxon>Dikarya</taxon>
        <taxon>Ascomycota</taxon>
        <taxon>Saccharomycotina</taxon>
        <taxon>Pichiomycetes</taxon>
        <taxon>Pichiales</taxon>
        <taxon>Pichiaceae</taxon>
        <taxon>Komagataella</taxon>
    </lineage>
</organism>
<dbReference type="AlphaFoldDB" id="F2QNF5"/>
<dbReference type="GO" id="GO:1904263">
    <property type="term" value="P:positive regulation of TORC1 signaling"/>
    <property type="evidence" value="ECO:0007669"/>
    <property type="project" value="TreeGrafter"/>
</dbReference>
<sequence>MPGKICSPYDTSFFENSLSLRVDGAIGAMSLSPCSRDAVLAGRNGLVVIDLDDPFAQPRHLHHVTSWEVADVQWSPHRSRAEWAVSTSNQKALVWNLSRPSSDAIEHVLHLHTRAITDINFHPQDPNVLSTCSVDTFCFSWDLRTPRLPVGKYTDWRAAASQVKWNYRDPNILASAHNNHFYIWDVRKGAVPLMKVDAHDGRINGLDFSKHNRSELISCSNDMSVKVWDYEKDSLNFQSCIRTDFPVSRARHIPFAKDCVGIMPARGGNNCIYISNFRDEEQLDEEKTTKLKPLYVFKGHSEPVRDFLWRTRYQENDKNIDNREFQLVSWSKDCDLKLWPITDDLYTKFGHERNKPLPAGTVLEKYTYQTFREEPESPSTKFNVDLQSPWLNATILRRRKKNKIINGNAEYDGQQQEHLNWISGVRIGKPSINPSNDEADKEAIADTNLFFGADTAQPYNLGEEVSIVGHKFPNVRFEKISVSTGELIVSLYGPWGDPVEGDDDYDSDLIYLRLDLFFPEEYPSQPSSSNRNFRFSLEENHNLNPEKKKAIIEGLNEISTKYMAHNRCFLEPYLRFLMGEKVDLDLEEDLLPLDPFDIPYDSDNDGDDHLTRPQTLSDSEEEEEDDDLVPMKSSVDAIPIRSTPGFDSTPIPKGCGAVWTSSGHLVCFFLPKQDKAKNILMDFDHQGFGIASGRNDENFEQQNDDVESNASEDSFTKDWNDIIQGDIKEPGLFGNFKGGVSGAQLGPSKSVTEKSIEDQNFKSGKHNKNLVRIYDFRHLIPAKMELAFEYRLLGETPDRLAKYNAEIAEKHGYKELADCWNLLSVVLVTDVEIERYDNDQIDGLDIYHLGTLSKMNHKFFWGAHPFGRRVLVKRIIDYYEKLQNVQMLAMLSCILTENYEDSNNPNTVAVSKRLEGKIDERPSMVFNGTNFSNSAAELGRNRIESISSTMSTFDGVSLRSGNSFEKTAGSSQKRGIHYGNNSSNMPLQMALENKSSSQTRSLIQKPSNPALPVVRLEMVNHPNMDLYEDVYYMPLLDSSESKFKKYRDEYASLLFAWGLPVNSIKMLKFNYPRKENECSPEDSNFNAEFKGKYKTVVEKDALYKKMRKLSLKSSQDDPQLERDRVFFNSFKRHMVQDVNNIVHPSVLLIEEDTVGDRRADADFCR</sequence>
<dbReference type="InterPro" id="IPR001680">
    <property type="entry name" value="WD40_rpt"/>
</dbReference>